<organism evidence="4 5">
    <name type="scientific">Flaviaesturariibacter aridisoli</name>
    <dbReference type="NCBI Taxonomy" id="2545761"/>
    <lineage>
        <taxon>Bacteria</taxon>
        <taxon>Pseudomonadati</taxon>
        <taxon>Bacteroidota</taxon>
        <taxon>Chitinophagia</taxon>
        <taxon>Chitinophagales</taxon>
        <taxon>Chitinophagaceae</taxon>
        <taxon>Flaviaestuariibacter</taxon>
    </lineage>
</organism>
<reference evidence="4 5" key="1">
    <citation type="submission" date="2019-03" db="EMBL/GenBank/DDBJ databases">
        <authorList>
            <person name="Kim M.K.M."/>
        </authorList>
    </citation>
    <scope>NUCLEOTIDE SEQUENCE [LARGE SCALE GENOMIC DNA]</scope>
    <source>
        <strain evidence="4 5">17J68-15</strain>
    </source>
</reference>
<comment type="caution">
    <text evidence="4">The sequence shown here is derived from an EMBL/GenBank/DDBJ whole genome shotgun (WGS) entry which is preliminary data.</text>
</comment>
<evidence type="ECO:0000259" key="3">
    <source>
        <dbReference type="Pfam" id="PF26337"/>
    </source>
</evidence>
<dbReference type="InterPro" id="IPR058591">
    <property type="entry name" value="Gtf3_N"/>
</dbReference>
<sequence>MADREFHNNHFFLQEHLVRGPLFHGGVGNKDAETVLLQAGYVGLRLGDEYAFGPAAKVRRLRAAWRLQRDLPQGATILFQWPLYASLHRRLLAHLARHRRDLRLLCFLTDINGIKDGDQRLLEQELKYLRRFSEFIVHNEAMRGWLEQKIPAARCSDIGFFDFLAQPAPGERRCGPELCFAGALDKSPFLARLAAYPELHFHLYGPGGDALAGMPNARYYGVFPAPELPGRIEGSFGLLWDGSDDRGLGGPLGDYARYISPHKLSLYLLSGLPVICHRDSAAAALVQRFRIGIAVSSIGEIGAAIQNLDAGDYEAMRRNMVPLAVRISTGRCLLHAIEALG</sequence>
<evidence type="ECO:0000313" key="5">
    <source>
        <dbReference type="Proteomes" id="UP000295164"/>
    </source>
</evidence>
<evidence type="ECO:0000259" key="2">
    <source>
        <dbReference type="Pfam" id="PF26334"/>
    </source>
</evidence>
<feature type="domain" description="Glucosyltransferase 3-like C-terminal" evidence="3">
    <location>
        <begin position="178"/>
        <end position="337"/>
    </location>
</feature>
<accession>A0A4R4DYG9</accession>
<dbReference type="RefSeq" id="WP_131852556.1">
    <property type="nucleotide sequence ID" value="NZ_SKFH01000023.1"/>
</dbReference>
<protein>
    <recommendedName>
        <fullName evidence="6">Beta-1,6-galactofuranosyltransferase</fullName>
    </recommendedName>
</protein>
<proteinExistence type="predicted"/>
<evidence type="ECO:0008006" key="6">
    <source>
        <dbReference type="Google" id="ProtNLM"/>
    </source>
</evidence>
<name>A0A4R4DYG9_9BACT</name>
<dbReference type="Pfam" id="PF26334">
    <property type="entry name" value="Gtf3_N"/>
    <property type="match status" value="1"/>
</dbReference>
<evidence type="ECO:0000256" key="1">
    <source>
        <dbReference type="ARBA" id="ARBA00022679"/>
    </source>
</evidence>
<dbReference type="Gene3D" id="3.40.50.2000">
    <property type="entry name" value="Glycogen Phosphorylase B"/>
    <property type="match status" value="2"/>
</dbReference>
<feature type="domain" description="Glucosyltransferase 3-like N-terminal" evidence="2">
    <location>
        <begin position="30"/>
        <end position="148"/>
    </location>
</feature>
<keyword evidence="5" id="KW-1185">Reference proteome</keyword>
<dbReference type="InterPro" id="IPR058592">
    <property type="entry name" value="Gtf3_C"/>
</dbReference>
<dbReference type="Proteomes" id="UP000295164">
    <property type="component" value="Unassembled WGS sequence"/>
</dbReference>
<dbReference type="EMBL" id="SKFH01000023">
    <property type="protein sequence ID" value="TCZ69036.1"/>
    <property type="molecule type" value="Genomic_DNA"/>
</dbReference>
<dbReference type="OrthoDB" id="9790931at2"/>
<keyword evidence="1" id="KW-0808">Transferase</keyword>
<evidence type="ECO:0000313" key="4">
    <source>
        <dbReference type="EMBL" id="TCZ69036.1"/>
    </source>
</evidence>
<dbReference type="AlphaFoldDB" id="A0A4R4DYG9"/>
<dbReference type="Pfam" id="PF26337">
    <property type="entry name" value="Gtf3_C"/>
    <property type="match status" value="1"/>
</dbReference>
<gene>
    <name evidence="4" type="ORF">E0486_12700</name>
</gene>